<dbReference type="GO" id="GO:0016491">
    <property type="term" value="F:oxidoreductase activity"/>
    <property type="evidence" value="ECO:0007669"/>
    <property type="project" value="InterPro"/>
</dbReference>
<accession>A0A0G1XGI7</accession>
<dbReference type="Gene3D" id="3.30.365.10">
    <property type="entry name" value="Aldehyde oxidase/xanthine dehydrogenase, molybdopterin binding domain"/>
    <property type="match status" value="4"/>
</dbReference>
<dbReference type="InterPro" id="IPR036856">
    <property type="entry name" value="Ald_Oxase/Xan_DH_a/b_sf"/>
</dbReference>
<dbReference type="InterPro" id="IPR046867">
    <property type="entry name" value="AldOxase/xan_DH_MoCoBD2"/>
</dbReference>
<dbReference type="PANTHER" id="PTHR11908:SF157">
    <property type="entry name" value="XANTHINE DEHYDROGENASE SUBUNIT D-RELATED"/>
    <property type="match status" value="1"/>
</dbReference>
<dbReference type="GO" id="GO:0005506">
    <property type="term" value="F:iron ion binding"/>
    <property type="evidence" value="ECO:0007669"/>
    <property type="project" value="InterPro"/>
</dbReference>
<dbReference type="Pfam" id="PF20256">
    <property type="entry name" value="MoCoBD_2"/>
    <property type="match status" value="1"/>
</dbReference>
<protein>
    <recommendedName>
        <fullName evidence="1">Aldehyde oxidase/xanthine dehydrogenase a/b hammerhead domain-containing protein</fullName>
    </recommendedName>
</protein>
<feature type="domain" description="Aldehyde oxidase/xanthine dehydrogenase a/b hammerhead" evidence="1">
    <location>
        <begin position="24"/>
        <end position="130"/>
    </location>
</feature>
<dbReference type="InterPro" id="IPR037165">
    <property type="entry name" value="AldOxase/xan_DH_Mopterin-bd_sf"/>
</dbReference>
<evidence type="ECO:0000313" key="3">
    <source>
        <dbReference type="Proteomes" id="UP000034846"/>
    </source>
</evidence>
<proteinExistence type="predicted"/>
<organism evidence="2 3">
    <name type="scientific">Candidatus Uhrbacteria bacterium GW2011_GWD2_52_7</name>
    <dbReference type="NCBI Taxonomy" id="1618989"/>
    <lineage>
        <taxon>Bacteria</taxon>
        <taxon>Candidatus Uhriibacteriota</taxon>
    </lineage>
</organism>
<comment type="caution">
    <text evidence="2">The sequence shown here is derived from an EMBL/GenBank/DDBJ whole genome shotgun (WGS) entry which is preliminary data.</text>
</comment>
<dbReference type="SUPFAM" id="SSF56003">
    <property type="entry name" value="Molybdenum cofactor-binding domain"/>
    <property type="match status" value="1"/>
</dbReference>
<dbReference type="SUPFAM" id="SSF54665">
    <property type="entry name" value="CO dehydrogenase molybdoprotein N-domain-like"/>
    <property type="match status" value="1"/>
</dbReference>
<dbReference type="Pfam" id="PF01315">
    <property type="entry name" value="Ald_Xan_dh_C"/>
    <property type="match status" value="1"/>
</dbReference>
<dbReference type="PANTHER" id="PTHR11908">
    <property type="entry name" value="XANTHINE DEHYDROGENASE"/>
    <property type="match status" value="1"/>
</dbReference>
<dbReference type="EMBL" id="LCRD01000025">
    <property type="protein sequence ID" value="KKW30025.1"/>
    <property type="molecule type" value="Genomic_DNA"/>
</dbReference>
<dbReference type="Pfam" id="PF02738">
    <property type="entry name" value="MoCoBD_1"/>
    <property type="match status" value="1"/>
</dbReference>
<gene>
    <name evidence="2" type="ORF">UY72_C0025G0001</name>
</gene>
<dbReference type="InterPro" id="IPR000674">
    <property type="entry name" value="Ald_Oxase/Xan_DH_a/b"/>
</dbReference>
<dbReference type="SMART" id="SM01008">
    <property type="entry name" value="Ald_Xan_dh_C"/>
    <property type="match status" value="1"/>
</dbReference>
<evidence type="ECO:0000313" key="2">
    <source>
        <dbReference type="EMBL" id="KKW30025.1"/>
    </source>
</evidence>
<dbReference type="Gene3D" id="3.90.1170.50">
    <property type="entry name" value="Aldehyde oxidase/xanthine dehydrogenase, a/b hammerhead"/>
    <property type="match status" value="1"/>
</dbReference>
<dbReference type="AlphaFoldDB" id="A0A0G1XGI7"/>
<sequence length="548" mass="59503">MRTSQALKVVGSSLPRVDGEEKVTGKALYTVDIELPGMVYGKILRSPFPHAKLLKVDGGKAERLPGVVAVLTREDLKGLNYYGAAYKDQSIVAVDKVRYVGDPVAAVAAIDEGTAEEALNLIEVQYEELSAVTTIDEALAPQAPLVHDSSSSGGELMGHLYQAPPEFRGTNLCYRFSYSKGNIDEGFKKADFIFEDTFTFPRVQHFSMEPHATVAQVEGDRITLWASTQDPFTLREHLSDIFRVPLNKVRIIVPWVGGGYGGKLAVKTEPLAAALSWKARRPVKLVLSVEESFKTVTRHPARYCIKTGVSRDGRLIARQCKIYMETGAYADAGPRVTQKAGYRALGPYRIPHAKTEAFTIYTNTVPAGAFRGFGTLQVTWAYESQMDIIAEKLGMDALEFRLKNLLKKGEEYTPGDTPVDCNLKEGLLRAAKAIGWNRKKSKANTGRGLSCCMKDGGGTYKVAAAAVKMNSDGSIVLLTGTVDVGQGARTALSQVAAEELGVPLDRVVVAQLDTDVTPYDAATNASSSMVVMGLSVQRAAQDLKRQIL</sequence>
<reference evidence="2 3" key="1">
    <citation type="journal article" date="2015" name="Nature">
        <title>rRNA introns, odd ribosomes, and small enigmatic genomes across a large radiation of phyla.</title>
        <authorList>
            <person name="Brown C.T."/>
            <person name="Hug L.A."/>
            <person name="Thomas B.C."/>
            <person name="Sharon I."/>
            <person name="Castelle C.J."/>
            <person name="Singh A."/>
            <person name="Wilkins M.J."/>
            <person name="Williams K.H."/>
            <person name="Banfield J.F."/>
        </authorList>
    </citation>
    <scope>NUCLEOTIDE SEQUENCE [LARGE SCALE GENOMIC DNA]</scope>
</reference>
<name>A0A0G1XGI7_9BACT</name>
<dbReference type="Proteomes" id="UP000034846">
    <property type="component" value="Unassembled WGS sequence"/>
</dbReference>
<dbReference type="InterPro" id="IPR008274">
    <property type="entry name" value="AldOxase/xan_DH_MoCoBD1"/>
</dbReference>
<evidence type="ECO:0000259" key="1">
    <source>
        <dbReference type="SMART" id="SM01008"/>
    </source>
</evidence>
<feature type="non-terminal residue" evidence="2">
    <location>
        <position position="548"/>
    </location>
</feature>
<dbReference type="InterPro" id="IPR016208">
    <property type="entry name" value="Ald_Oxase/xanthine_DH-like"/>
</dbReference>